<feature type="transmembrane region" description="Helical" evidence="1">
    <location>
        <begin position="146"/>
        <end position="164"/>
    </location>
</feature>
<feature type="transmembrane region" description="Helical" evidence="1">
    <location>
        <begin position="106"/>
        <end position="124"/>
    </location>
</feature>
<gene>
    <name evidence="2" type="ORF">SAMN02745247_02361</name>
</gene>
<sequence>MKPKKKNAFMTFIFSFMPGAAELYMGFNKSGFSLLAIFMIFACVMAGGISDIFMGFVAIIYIVSFFHARSIASMDDEEFATFEDRYIWEEYLGEGSVKFTDKKVRTWGAVLLIIFGTSILWGYIKDIFCRIIPDSMWGDLYPIVDGLPQIVIAVILIVIGVLLIKGKKKEIDSIEEVDDGNNQNA</sequence>
<evidence type="ECO:0000256" key="1">
    <source>
        <dbReference type="SAM" id="Phobius"/>
    </source>
</evidence>
<evidence type="ECO:0000313" key="3">
    <source>
        <dbReference type="Proteomes" id="UP000184097"/>
    </source>
</evidence>
<accession>A0A1M7ST55</accession>
<keyword evidence="1" id="KW-0812">Transmembrane</keyword>
<name>A0A1M7ST55_9FIRM</name>
<keyword evidence="1" id="KW-0472">Membrane</keyword>
<protein>
    <submittedName>
        <fullName evidence="2">Uncharacterized protein</fullName>
    </submittedName>
</protein>
<dbReference type="EMBL" id="FRDH01000010">
    <property type="protein sequence ID" value="SHN61662.1"/>
    <property type="molecule type" value="Genomic_DNA"/>
</dbReference>
<organism evidence="2 3">
    <name type="scientific">Butyrivibrio hungatei DSM 14810</name>
    <dbReference type="NCBI Taxonomy" id="1121132"/>
    <lineage>
        <taxon>Bacteria</taxon>
        <taxon>Bacillati</taxon>
        <taxon>Bacillota</taxon>
        <taxon>Clostridia</taxon>
        <taxon>Lachnospirales</taxon>
        <taxon>Lachnospiraceae</taxon>
        <taxon>Butyrivibrio</taxon>
    </lineage>
</organism>
<dbReference type="AlphaFoldDB" id="A0A1M7ST55"/>
<keyword evidence="1" id="KW-1133">Transmembrane helix</keyword>
<evidence type="ECO:0000313" key="2">
    <source>
        <dbReference type="EMBL" id="SHN61662.1"/>
    </source>
</evidence>
<dbReference type="Proteomes" id="UP000184097">
    <property type="component" value="Unassembled WGS sequence"/>
</dbReference>
<proteinExistence type="predicted"/>
<dbReference type="RefSeq" id="WP_072704379.1">
    <property type="nucleotide sequence ID" value="NZ_FRDH01000010.1"/>
</dbReference>
<reference evidence="2 3" key="1">
    <citation type="submission" date="2016-12" db="EMBL/GenBank/DDBJ databases">
        <authorList>
            <person name="Song W.-J."/>
            <person name="Kurnit D.M."/>
        </authorList>
    </citation>
    <scope>NUCLEOTIDE SEQUENCE [LARGE SCALE GENOMIC DNA]</scope>
    <source>
        <strain evidence="2 3">DSM 14810</strain>
    </source>
</reference>
<feature type="transmembrane region" description="Helical" evidence="1">
    <location>
        <begin position="31"/>
        <end position="64"/>
    </location>
</feature>